<gene>
    <name evidence="2" type="ORF">HMPREF0476_0433</name>
</gene>
<proteinExistence type="predicted"/>
<feature type="transmembrane region" description="Helical" evidence="1">
    <location>
        <begin position="94"/>
        <end position="113"/>
    </location>
</feature>
<keyword evidence="3" id="KW-1185">Reference proteome</keyword>
<dbReference type="HOGENOM" id="CLU_1693157_0_0_4"/>
<keyword evidence="1" id="KW-1133">Transmembrane helix</keyword>
<keyword evidence="1" id="KW-0472">Membrane</keyword>
<evidence type="ECO:0000313" key="3">
    <source>
        <dbReference type="Proteomes" id="UP000004207"/>
    </source>
</evidence>
<evidence type="ECO:0000313" key="2">
    <source>
        <dbReference type="EMBL" id="EGK11318.1"/>
    </source>
</evidence>
<sequence length="155" mass="19052">MFYGVKFMIYIRYVLVWMLSSCLLSFFTTLIAHKINKNLFICYLLILFICLLHFILVKKFYKLYKFMVSKSSDMRLELYKGAYYFSKFSQRYGFIINLFLYLLLTCPFVNYIQSEKKHTDSIFNILFILSLFFFIIQFRLVLIYFNLKYNKRKER</sequence>
<dbReference type="Proteomes" id="UP000004207">
    <property type="component" value="Unassembled WGS sequence"/>
</dbReference>
<feature type="transmembrane region" description="Helical" evidence="1">
    <location>
        <begin position="125"/>
        <end position="147"/>
    </location>
</feature>
<name>F5S5F0_KINKI</name>
<accession>F5S5F0</accession>
<reference evidence="2 3" key="1">
    <citation type="submission" date="2011-04" db="EMBL/GenBank/DDBJ databases">
        <authorList>
            <person name="Muzny D."/>
            <person name="Qin X."/>
            <person name="Deng J."/>
            <person name="Jiang H."/>
            <person name="Liu Y."/>
            <person name="Qu J."/>
            <person name="Song X.-Z."/>
            <person name="Zhang L."/>
            <person name="Thornton R."/>
            <person name="Coyle M."/>
            <person name="Francisco L."/>
            <person name="Jackson L."/>
            <person name="Javaid M."/>
            <person name="Korchina V."/>
            <person name="Kovar C."/>
            <person name="Mata R."/>
            <person name="Mathew T."/>
            <person name="Ngo R."/>
            <person name="Nguyen L."/>
            <person name="Nguyen N."/>
            <person name="Okwuonu G."/>
            <person name="Ongeri F."/>
            <person name="Pham C."/>
            <person name="Simmons D."/>
            <person name="Wilczek-Boney K."/>
            <person name="Hale W."/>
            <person name="Jakkamsetti A."/>
            <person name="Pham P."/>
            <person name="Ruth R."/>
            <person name="San Lucas F."/>
            <person name="Warren J."/>
            <person name="Zhang J."/>
            <person name="Zhao Z."/>
            <person name="Zhou C."/>
            <person name="Zhu D."/>
            <person name="Lee S."/>
            <person name="Bess C."/>
            <person name="Blankenburg K."/>
            <person name="Forbes L."/>
            <person name="Fu Q."/>
            <person name="Gubbala S."/>
            <person name="Hirani K."/>
            <person name="Jayaseelan J.C."/>
            <person name="Lara F."/>
            <person name="Munidasa M."/>
            <person name="Palculict T."/>
            <person name="Patil S."/>
            <person name="Pu L.-L."/>
            <person name="Saada N."/>
            <person name="Tang L."/>
            <person name="Weissenberger G."/>
            <person name="Zhu Y."/>
            <person name="Hemphill L."/>
            <person name="Shang Y."/>
            <person name="Youmans B."/>
            <person name="Ayvaz T."/>
            <person name="Ross M."/>
            <person name="Santibanez J."/>
            <person name="Aqrawi P."/>
            <person name="Gross S."/>
            <person name="Joshi V."/>
            <person name="Fowler G."/>
            <person name="Nazareth L."/>
            <person name="Reid J."/>
            <person name="Worley K."/>
            <person name="Petrosino J."/>
            <person name="Highlander S."/>
            <person name="Gibbs R."/>
        </authorList>
    </citation>
    <scope>NUCLEOTIDE SEQUENCE [LARGE SCALE GENOMIC DNA]</scope>
    <source>
        <strain evidence="2 3">ATCC 23330</strain>
    </source>
</reference>
<keyword evidence="1" id="KW-0812">Transmembrane</keyword>
<dbReference type="AlphaFoldDB" id="F5S5F0"/>
<feature type="transmembrane region" description="Helical" evidence="1">
    <location>
        <begin position="12"/>
        <end position="32"/>
    </location>
</feature>
<dbReference type="EMBL" id="AFHS01000012">
    <property type="protein sequence ID" value="EGK11318.1"/>
    <property type="molecule type" value="Genomic_DNA"/>
</dbReference>
<protein>
    <submittedName>
        <fullName evidence="2">Uncharacterized protein</fullName>
    </submittedName>
</protein>
<comment type="caution">
    <text evidence="2">The sequence shown here is derived from an EMBL/GenBank/DDBJ whole genome shotgun (WGS) entry which is preliminary data.</text>
</comment>
<evidence type="ECO:0000256" key="1">
    <source>
        <dbReference type="SAM" id="Phobius"/>
    </source>
</evidence>
<feature type="transmembrane region" description="Helical" evidence="1">
    <location>
        <begin position="38"/>
        <end position="57"/>
    </location>
</feature>
<organism evidence="2 3">
    <name type="scientific">Kingella kingae ATCC 23330</name>
    <dbReference type="NCBI Taxonomy" id="887327"/>
    <lineage>
        <taxon>Bacteria</taxon>
        <taxon>Pseudomonadati</taxon>
        <taxon>Pseudomonadota</taxon>
        <taxon>Betaproteobacteria</taxon>
        <taxon>Neisseriales</taxon>
        <taxon>Neisseriaceae</taxon>
        <taxon>Kingella</taxon>
    </lineage>
</organism>